<gene>
    <name evidence="1" type="ORF">DLJ53_07105</name>
</gene>
<dbReference type="Gene3D" id="2.60.120.620">
    <property type="entry name" value="q2cbj1_9rhob like domain"/>
    <property type="match status" value="1"/>
</dbReference>
<name>A0A8B2P179_9HYPH</name>
<dbReference type="GO" id="GO:0016706">
    <property type="term" value="F:2-oxoglutarate-dependent dioxygenase activity"/>
    <property type="evidence" value="ECO:0007669"/>
    <property type="project" value="UniProtKB-ARBA"/>
</dbReference>
<reference evidence="1 2" key="1">
    <citation type="submission" date="2018-05" db="EMBL/GenBank/DDBJ databases">
        <title>Acuticoccus sediminis sp. nov., isolated from deep-sea sediment of Indian Ocean.</title>
        <authorList>
            <person name="Liu X."/>
            <person name="Lai Q."/>
            <person name="Du Y."/>
            <person name="Sun F."/>
            <person name="Zhang X."/>
            <person name="Wang S."/>
            <person name="Shao Z."/>
        </authorList>
    </citation>
    <scope>NUCLEOTIDE SEQUENCE [LARGE SCALE GENOMIC DNA]</scope>
    <source>
        <strain evidence="1 2">PTG4-2</strain>
    </source>
</reference>
<organism evidence="1 2">
    <name type="scientific">Acuticoccus sediminis</name>
    <dbReference type="NCBI Taxonomy" id="2184697"/>
    <lineage>
        <taxon>Bacteria</taxon>
        <taxon>Pseudomonadati</taxon>
        <taxon>Pseudomonadota</taxon>
        <taxon>Alphaproteobacteria</taxon>
        <taxon>Hyphomicrobiales</taxon>
        <taxon>Amorphaceae</taxon>
        <taxon>Acuticoccus</taxon>
    </lineage>
</organism>
<protein>
    <submittedName>
        <fullName evidence="1">Phytanoyl-CoA dioxygenase</fullName>
    </submittedName>
</protein>
<comment type="caution">
    <text evidence="1">The sequence shown here is derived from an EMBL/GenBank/DDBJ whole genome shotgun (WGS) entry which is preliminary data.</text>
</comment>
<evidence type="ECO:0000313" key="1">
    <source>
        <dbReference type="EMBL" id="RAI04205.1"/>
    </source>
</evidence>
<dbReference type="SUPFAM" id="SSF51197">
    <property type="entry name" value="Clavaminate synthase-like"/>
    <property type="match status" value="1"/>
</dbReference>
<dbReference type="OrthoDB" id="547161at2"/>
<accession>A0A8B2P179</accession>
<proteinExistence type="predicted"/>
<keyword evidence="2" id="KW-1185">Reference proteome</keyword>
<sequence>MSRANIAQLILAAPAVLTAEKSFRRNPVIGSHRLNEAGLHRRRVAIAARLAERRRSALAGRIDADERARFDRDGFVIRENALPEPLLERVREELATRPLPAWEMRQGQTINRVLPLPLDGSALSELAGFVRRPDVRNLIGYAAGRSGNVATMLQTIVVDPQSGEADPQANLHADTFHPTAKFWLFLHDVGADDGPFAYVPGSHRLTPERLAWEDAEARSATQSDNPHHAAGSFRLTEEDLGALGYGQLQRFPVKGNTLVVADTYGFHRRVESLRPTIRTSLYGIARRNPFHPWNGLDIRDLPFVRDRGMRIHLAMEDRRARKGRKVVYQNVGTILAGAEQQL</sequence>
<evidence type="ECO:0000313" key="2">
    <source>
        <dbReference type="Proteomes" id="UP000249590"/>
    </source>
</evidence>
<dbReference type="AlphaFoldDB" id="A0A8B2P179"/>
<dbReference type="Proteomes" id="UP000249590">
    <property type="component" value="Unassembled WGS sequence"/>
</dbReference>
<dbReference type="Pfam" id="PF05721">
    <property type="entry name" value="PhyH"/>
    <property type="match status" value="1"/>
</dbReference>
<keyword evidence="1" id="KW-0560">Oxidoreductase</keyword>
<keyword evidence="1" id="KW-0223">Dioxygenase</keyword>
<dbReference type="EMBL" id="QHHQ01000001">
    <property type="protein sequence ID" value="RAI04205.1"/>
    <property type="molecule type" value="Genomic_DNA"/>
</dbReference>
<dbReference type="RefSeq" id="WP_111343491.1">
    <property type="nucleotide sequence ID" value="NZ_QHHQ01000001.1"/>
</dbReference>
<dbReference type="InterPro" id="IPR008775">
    <property type="entry name" value="Phytyl_CoA_dOase-like"/>
</dbReference>